<proteinExistence type="predicted"/>
<organism evidence="2 3">
    <name type="scientific">Aureobasidium mustum</name>
    <dbReference type="NCBI Taxonomy" id="2773714"/>
    <lineage>
        <taxon>Eukaryota</taxon>
        <taxon>Fungi</taxon>
        <taxon>Dikarya</taxon>
        <taxon>Ascomycota</taxon>
        <taxon>Pezizomycotina</taxon>
        <taxon>Dothideomycetes</taxon>
        <taxon>Dothideomycetidae</taxon>
        <taxon>Dothideales</taxon>
        <taxon>Saccotheciaceae</taxon>
        <taxon>Aureobasidium</taxon>
    </lineage>
</organism>
<evidence type="ECO:0000256" key="1">
    <source>
        <dbReference type="SAM" id="SignalP"/>
    </source>
</evidence>
<dbReference type="Proteomes" id="UP000714618">
    <property type="component" value="Unassembled WGS sequence"/>
</dbReference>
<dbReference type="PANTHER" id="PTHR36578">
    <property type="entry name" value="CHROMOSOME 15, WHOLE GENOME SHOTGUN SEQUENCE"/>
    <property type="match status" value="1"/>
</dbReference>
<dbReference type="PANTHER" id="PTHR36578:SF1">
    <property type="entry name" value="APPLE DOMAIN-CONTAINING PROTEIN"/>
    <property type="match status" value="1"/>
</dbReference>
<evidence type="ECO:0008006" key="4">
    <source>
        <dbReference type="Google" id="ProtNLM"/>
    </source>
</evidence>
<reference evidence="2" key="1">
    <citation type="submission" date="2020-06" db="EMBL/GenBank/DDBJ databases">
        <authorList>
            <person name="Onetto C."/>
        </authorList>
    </citation>
    <scope>NUCLEOTIDE SEQUENCE</scope>
</reference>
<sequence>MRNVIPALAALGAFACAQSTSIDVESISVTIPTSVFALPVVYVTKEGSPPLTATTLASTATAVSDPMATDVFDSAADASAAILSATPSSIGLIKRDSTTCIPQPTGISYNSNPDTAAAFAADHYYMDQSVKAQAPPGFTETFKNLTASNSADNYMGFTLMSSYDVSACVGDCSAITGCNSVNICKSLVRIEWTVWLTTSDFERDPSVNPDSPNCANPNSTINIKCVYWGGAVTAANANNFGQWRDEFQVLIAGSNGYVNSTYAAQLAGVPSVSSSSTAASSTSASSTFTTVTVPASSTSTMLPASSTTSSPSSSSTLTAPFYISNGTGQYIAVSSGQMGNTSFVSSVALATKFQLDKNTGYLLEATGSIGYAASLWTSSSNAQKLYFNSVDQSNLKYLTCVQQTASSSLQCTADTNNKVQVAQICSADGYSSLWFASSVDKNCKPVTLTYISA</sequence>
<name>A0A9N8K2Y2_9PEZI</name>
<feature type="signal peptide" evidence="1">
    <location>
        <begin position="1"/>
        <end position="19"/>
    </location>
</feature>
<feature type="chain" id="PRO_5040265374" description="Secreted protein" evidence="1">
    <location>
        <begin position="20"/>
        <end position="453"/>
    </location>
</feature>
<evidence type="ECO:0000313" key="2">
    <source>
        <dbReference type="EMBL" id="CAD0096139.1"/>
    </source>
</evidence>
<protein>
    <recommendedName>
        <fullName evidence="4">Secreted protein</fullName>
    </recommendedName>
</protein>
<accession>A0A9N8K2Y2</accession>
<dbReference type="EMBL" id="CAIJEO010000007">
    <property type="protein sequence ID" value="CAD0096139.1"/>
    <property type="molecule type" value="Genomic_DNA"/>
</dbReference>
<dbReference type="AlphaFoldDB" id="A0A9N8K2Y2"/>
<comment type="caution">
    <text evidence="2">The sequence shown here is derived from an EMBL/GenBank/DDBJ whole genome shotgun (WGS) entry which is preliminary data.</text>
</comment>
<keyword evidence="3" id="KW-1185">Reference proteome</keyword>
<gene>
    <name evidence="2" type="ORF">AWRI4233_LOCUS5481</name>
</gene>
<keyword evidence="1" id="KW-0732">Signal</keyword>
<dbReference type="OrthoDB" id="271448at2759"/>
<evidence type="ECO:0000313" key="3">
    <source>
        <dbReference type="Proteomes" id="UP000714618"/>
    </source>
</evidence>
<dbReference type="PROSITE" id="PS51257">
    <property type="entry name" value="PROKAR_LIPOPROTEIN"/>
    <property type="match status" value="1"/>
</dbReference>